<dbReference type="RefSeq" id="WP_191754489.1">
    <property type="nucleotide sequence ID" value="NZ_JACSQM010000006.1"/>
</dbReference>
<keyword evidence="2" id="KW-1185">Reference proteome</keyword>
<evidence type="ECO:0000313" key="2">
    <source>
        <dbReference type="Proteomes" id="UP000603641"/>
    </source>
</evidence>
<dbReference type="EMBL" id="JACSQM010000006">
    <property type="protein sequence ID" value="MBD7965244.1"/>
    <property type="molecule type" value="Genomic_DNA"/>
</dbReference>
<comment type="caution">
    <text evidence="1">The sequence shown here is derived from an EMBL/GenBank/DDBJ whole genome shotgun (WGS) entry which is preliminary data.</text>
</comment>
<evidence type="ECO:0000313" key="1">
    <source>
        <dbReference type="EMBL" id="MBD7965244.1"/>
    </source>
</evidence>
<organism evidence="1 2">
    <name type="scientific">Fictibacillus norfolkensis</name>
    <dbReference type="NCBI Taxonomy" id="2762233"/>
    <lineage>
        <taxon>Bacteria</taxon>
        <taxon>Bacillati</taxon>
        <taxon>Bacillota</taxon>
        <taxon>Bacilli</taxon>
        <taxon>Bacillales</taxon>
        <taxon>Fictibacillaceae</taxon>
        <taxon>Fictibacillus</taxon>
    </lineage>
</organism>
<gene>
    <name evidence="1" type="ORF">H9648_14370</name>
</gene>
<accession>A0ABR8SP19</accession>
<protein>
    <submittedName>
        <fullName evidence="1">Uncharacterized protein</fullName>
    </submittedName>
</protein>
<sequence length="90" mass="10400">MQNQILIKEQIKKVIDIVIEKKTIREHEFLDTLLEKLEKLLGLIGKESIEDTSVNSGINGALRAYFDTDLVESYDEPLVIELDKLELMLR</sequence>
<name>A0ABR8SP19_9BACL</name>
<proteinExistence type="predicted"/>
<reference evidence="1 2" key="1">
    <citation type="submission" date="2020-08" db="EMBL/GenBank/DDBJ databases">
        <title>A Genomic Blueprint of the Chicken Gut Microbiome.</title>
        <authorList>
            <person name="Gilroy R."/>
            <person name="Ravi A."/>
            <person name="Getino M."/>
            <person name="Pursley I."/>
            <person name="Horton D.L."/>
            <person name="Alikhan N.-F."/>
            <person name="Baker D."/>
            <person name="Gharbi K."/>
            <person name="Hall N."/>
            <person name="Watson M."/>
            <person name="Adriaenssens E.M."/>
            <person name="Foster-Nyarko E."/>
            <person name="Jarju S."/>
            <person name="Secka A."/>
            <person name="Antonio M."/>
            <person name="Oren A."/>
            <person name="Chaudhuri R."/>
            <person name="La Ragione R.M."/>
            <person name="Hildebrand F."/>
            <person name="Pallen M.J."/>
        </authorList>
    </citation>
    <scope>NUCLEOTIDE SEQUENCE [LARGE SCALE GENOMIC DNA]</scope>
    <source>
        <strain evidence="1 2">Sa2CUA10</strain>
    </source>
</reference>
<dbReference type="Proteomes" id="UP000603641">
    <property type="component" value="Unassembled WGS sequence"/>
</dbReference>